<dbReference type="InterPro" id="IPR003877">
    <property type="entry name" value="SPRY_dom"/>
</dbReference>
<dbReference type="InterPro" id="IPR013320">
    <property type="entry name" value="ConA-like_dom_sf"/>
</dbReference>
<keyword evidence="4" id="KW-1185">Reference proteome</keyword>
<feature type="domain" description="B30.2/SPRY" evidence="2">
    <location>
        <begin position="189"/>
        <end position="384"/>
    </location>
</feature>
<dbReference type="InterPro" id="IPR003879">
    <property type="entry name" value="Butyrophylin_SPRY"/>
</dbReference>
<dbReference type="EMBL" id="JAHHUM010000372">
    <property type="protein sequence ID" value="KAK5620297.1"/>
    <property type="molecule type" value="Genomic_DNA"/>
</dbReference>
<dbReference type="PANTHER" id="PTHR24099">
    <property type="entry name" value="E3 UBIQUITIN-PROTEIN LIGASE TRIM36-RELATED"/>
    <property type="match status" value="1"/>
</dbReference>
<dbReference type="InterPro" id="IPR050617">
    <property type="entry name" value="E3_ligase_FN3/SPRY"/>
</dbReference>
<protein>
    <recommendedName>
        <fullName evidence="2">B30.2/SPRY domain-containing protein</fullName>
    </recommendedName>
</protein>
<dbReference type="PANTHER" id="PTHR24099:SF8">
    <property type="entry name" value="FSD1-LIKE PROTEIN"/>
    <property type="match status" value="1"/>
</dbReference>
<dbReference type="InterPro" id="IPR043136">
    <property type="entry name" value="B30.2/SPRY_sf"/>
</dbReference>
<gene>
    <name evidence="3" type="ORF">CRENBAI_025712</name>
</gene>
<evidence type="ECO:0000256" key="1">
    <source>
        <dbReference type="SAM" id="MobiDB-lite"/>
    </source>
</evidence>
<dbReference type="PROSITE" id="PS50188">
    <property type="entry name" value="B302_SPRY"/>
    <property type="match status" value="1"/>
</dbReference>
<comment type="caution">
    <text evidence="3">The sequence shown here is derived from an EMBL/GenBank/DDBJ whole genome shotgun (WGS) entry which is preliminary data.</text>
</comment>
<evidence type="ECO:0000259" key="2">
    <source>
        <dbReference type="PROSITE" id="PS50188"/>
    </source>
</evidence>
<dbReference type="Pfam" id="PF00622">
    <property type="entry name" value="SPRY"/>
    <property type="match status" value="1"/>
</dbReference>
<evidence type="ECO:0000313" key="3">
    <source>
        <dbReference type="EMBL" id="KAK5620297.1"/>
    </source>
</evidence>
<sequence>MILMVFTGSSEGFKEPSRYHQKSYSLVSQSFTHSQDCLLKPKISNLTMRGSRCTIRSFPSASLSHKEGMLVTSQNNSNTSGKAFYVSPHQTYAPLTGQLQKKERVLPFYRSWVPEESCVWTPAKSLGRSSTSVLVPWPLGRVTLIFGCYYIEILKHSTAQCAVQTAPRISGNSVPPAVSVPPPLQSLQVDTVITHLLPSNYQSLSSSTISFMQPITSQLTSLPSRSATPSPNKTAGSRAGRERFAGESYTVLGDQEINGGCHYWEICLLADWKSHSVGVAYRGSLGRFDQLGKSTSSWCLYASQWLQSSLAAKHNNRAKALDWPLPQRIGIYCDYDNGELMFVDVDQFRLLHVFKTKFIQPLVPAFTVWCGGISVATGLQVPSFMGNFVSTNRSLSAD</sequence>
<name>A0AAV9SI14_9TELE</name>
<proteinExistence type="predicted"/>
<accession>A0AAV9SI14</accession>
<dbReference type="AlphaFoldDB" id="A0AAV9SI14"/>
<dbReference type="Gene3D" id="2.60.120.920">
    <property type="match status" value="1"/>
</dbReference>
<feature type="region of interest" description="Disordered" evidence="1">
    <location>
        <begin position="221"/>
        <end position="240"/>
    </location>
</feature>
<dbReference type="SMART" id="SM00449">
    <property type="entry name" value="SPRY"/>
    <property type="match status" value="1"/>
</dbReference>
<organism evidence="3 4">
    <name type="scientific">Crenichthys baileyi</name>
    <name type="common">White River springfish</name>
    <dbReference type="NCBI Taxonomy" id="28760"/>
    <lineage>
        <taxon>Eukaryota</taxon>
        <taxon>Metazoa</taxon>
        <taxon>Chordata</taxon>
        <taxon>Craniata</taxon>
        <taxon>Vertebrata</taxon>
        <taxon>Euteleostomi</taxon>
        <taxon>Actinopterygii</taxon>
        <taxon>Neopterygii</taxon>
        <taxon>Teleostei</taxon>
        <taxon>Neoteleostei</taxon>
        <taxon>Acanthomorphata</taxon>
        <taxon>Ovalentaria</taxon>
        <taxon>Atherinomorphae</taxon>
        <taxon>Cyprinodontiformes</taxon>
        <taxon>Goodeidae</taxon>
        <taxon>Crenichthys</taxon>
    </lineage>
</organism>
<evidence type="ECO:0000313" key="4">
    <source>
        <dbReference type="Proteomes" id="UP001311232"/>
    </source>
</evidence>
<reference evidence="3 4" key="1">
    <citation type="submission" date="2021-06" db="EMBL/GenBank/DDBJ databases">
        <authorList>
            <person name="Palmer J.M."/>
        </authorList>
    </citation>
    <scope>NUCLEOTIDE SEQUENCE [LARGE SCALE GENOMIC DNA]</scope>
    <source>
        <strain evidence="3 4">MEX-2019</strain>
        <tissue evidence="3">Muscle</tissue>
    </source>
</reference>
<dbReference type="InterPro" id="IPR001870">
    <property type="entry name" value="B30.2/SPRY"/>
</dbReference>
<dbReference type="SUPFAM" id="SSF49899">
    <property type="entry name" value="Concanavalin A-like lectins/glucanases"/>
    <property type="match status" value="1"/>
</dbReference>
<dbReference type="Proteomes" id="UP001311232">
    <property type="component" value="Unassembled WGS sequence"/>
</dbReference>
<feature type="compositionally biased region" description="Polar residues" evidence="1">
    <location>
        <begin position="221"/>
        <end position="235"/>
    </location>
</feature>
<dbReference type="PRINTS" id="PR01407">
    <property type="entry name" value="BUTYPHLNCDUF"/>
</dbReference>